<evidence type="ECO:0000313" key="1">
    <source>
        <dbReference type="EMBL" id="MBU9720371.1"/>
    </source>
</evidence>
<dbReference type="PROSITE" id="PS51257">
    <property type="entry name" value="PROKAR_LIPOPROTEIN"/>
    <property type="match status" value="1"/>
</dbReference>
<gene>
    <name evidence="1" type="ORF">KS407_02815</name>
</gene>
<dbReference type="Proteomes" id="UP000790580">
    <property type="component" value="Unassembled WGS sequence"/>
</dbReference>
<keyword evidence="2" id="KW-1185">Reference proteome</keyword>
<reference evidence="1 2" key="1">
    <citation type="submission" date="2021-06" db="EMBL/GenBank/DDBJ databases">
        <title>Bacillus sp. RD4P76, an endophyte from a halophyte.</title>
        <authorList>
            <person name="Sun J.-Q."/>
        </authorList>
    </citation>
    <scope>NUCLEOTIDE SEQUENCE [LARGE SCALE GENOMIC DNA]</scope>
    <source>
        <strain evidence="1 2">JCM 17098</strain>
    </source>
</reference>
<proteinExistence type="predicted"/>
<accession>A0ABS6JP81</accession>
<dbReference type="RefSeq" id="WP_088075733.1">
    <property type="nucleotide sequence ID" value="NZ_JAHQCR010000017.1"/>
</dbReference>
<dbReference type="EMBL" id="JAHQCR010000017">
    <property type="protein sequence ID" value="MBU9720371.1"/>
    <property type="molecule type" value="Genomic_DNA"/>
</dbReference>
<protein>
    <submittedName>
        <fullName evidence="1">DUF4362 domain-containing protein</fullName>
    </submittedName>
</protein>
<comment type="caution">
    <text evidence="1">The sequence shown here is derived from an EMBL/GenBank/DDBJ whole genome shotgun (WGS) entry which is preliminary data.</text>
</comment>
<dbReference type="InterPro" id="IPR025372">
    <property type="entry name" value="DUF4362"/>
</dbReference>
<organism evidence="1 2">
    <name type="scientific">Evansella alkalicola</name>
    <dbReference type="NCBI Taxonomy" id="745819"/>
    <lineage>
        <taxon>Bacteria</taxon>
        <taxon>Bacillati</taxon>
        <taxon>Bacillota</taxon>
        <taxon>Bacilli</taxon>
        <taxon>Bacillales</taxon>
        <taxon>Bacillaceae</taxon>
        <taxon>Evansella</taxon>
    </lineage>
</organism>
<sequence>MNSFIKYFSVTLLFLVLIGCDSQSGFEGTGYTREDAIKNGDVVPYDNGISNLDVFESFIDNMNVGIKDNMRITEFTLEAGAIFHDLSYDGRQIIYKYDNRGDGYAGTPGLQVSYCSDFIVNGSEYRSEYSLTGCSNSSGDMFEFITTQYTNKDNVDFNILNQEELSDGSVLLTAEVKNNSNFSLEINEINLLLFSEEGLREEERPLPVRILDGMFDSIPANDSVLFEVTVPSFYALRVPLSIEFSSAKVTDGAIEDFHITSIVEMINQVD</sequence>
<evidence type="ECO:0000313" key="2">
    <source>
        <dbReference type="Proteomes" id="UP000790580"/>
    </source>
</evidence>
<dbReference type="Pfam" id="PF14275">
    <property type="entry name" value="DUF4362"/>
    <property type="match status" value="1"/>
</dbReference>
<name>A0ABS6JP81_9BACI</name>